<dbReference type="InterPro" id="IPR000961">
    <property type="entry name" value="AGC-kinase_C"/>
</dbReference>
<dbReference type="PANTHER" id="PTHR24353:SF37">
    <property type="entry name" value="CAMP-DEPENDENT PROTEIN KINASE CATALYTIC SUBUNIT PRKX"/>
    <property type="match status" value="1"/>
</dbReference>
<dbReference type="FunFam" id="1.10.510.10:FF:000005">
    <property type="entry name" value="cAMP-dependent protein kinase catalytic subunit alpha"/>
    <property type="match status" value="1"/>
</dbReference>
<dbReference type="Gene3D" id="3.40.50.12780">
    <property type="entry name" value="N-terminal domain of ligase-like"/>
    <property type="match status" value="1"/>
</dbReference>
<dbReference type="PANTHER" id="PTHR24353">
    <property type="entry name" value="CYCLIC NUCLEOTIDE-DEPENDENT PROTEIN KINASE"/>
    <property type="match status" value="1"/>
</dbReference>
<comment type="catalytic activity">
    <reaction evidence="9">
        <text>L-threonyl-[protein] + ATP = O-phospho-L-threonyl-[protein] + ADP + H(+)</text>
        <dbReference type="Rhea" id="RHEA:46608"/>
        <dbReference type="Rhea" id="RHEA-COMP:11060"/>
        <dbReference type="Rhea" id="RHEA-COMP:11605"/>
        <dbReference type="ChEBI" id="CHEBI:15378"/>
        <dbReference type="ChEBI" id="CHEBI:30013"/>
        <dbReference type="ChEBI" id="CHEBI:30616"/>
        <dbReference type="ChEBI" id="CHEBI:61977"/>
        <dbReference type="ChEBI" id="CHEBI:456216"/>
        <dbReference type="EC" id="2.7.11.11"/>
    </reaction>
</comment>
<comment type="caution">
    <text evidence="15">The sequence shown here is derived from an EMBL/GenBank/DDBJ whole genome shotgun (WGS) entry which is preliminary data.</text>
</comment>
<dbReference type="Proteomes" id="UP001310890">
    <property type="component" value="Unassembled WGS sequence"/>
</dbReference>
<evidence type="ECO:0000256" key="8">
    <source>
        <dbReference type="ARBA" id="ARBA00022840"/>
    </source>
</evidence>
<evidence type="ECO:0000259" key="13">
    <source>
        <dbReference type="PROSITE" id="PS50011"/>
    </source>
</evidence>
<dbReference type="Pfam" id="PF00501">
    <property type="entry name" value="AMP-binding"/>
    <property type="match status" value="1"/>
</dbReference>
<dbReference type="Gene3D" id="3.30.200.20">
    <property type="entry name" value="Phosphorylase Kinase, domain 1"/>
    <property type="match status" value="1"/>
</dbReference>
<dbReference type="GO" id="GO:0016874">
    <property type="term" value="F:ligase activity"/>
    <property type="evidence" value="ECO:0007669"/>
    <property type="project" value="UniProtKB-KW"/>
</dbReference>
<dbReference type="PROSITE" id="PS00107">
    <property type="entry name" value="PROTEIN_KINASE_ATP"/>
    <property type="match status" value="1"/>
</dbReference>
<dbReference type="AlphaFoldDB" id="A0AAN7TAN5"/>
<dbReference type="Pfam" id="PF00069">
    <property type="entry name" value="Pkinase"/>
    <property type="match status" value="1"/>
</dbReference>
<feature type="region of interest" description="Disordered" evidence="12">
    <location>
        <begin position="1"/>
        <end position="62"/>
    </location>
</feature>
<evidence type="ECO:0000256" key="6">
    <source>
        <dbReference type="ARBA" id="ARBA00022741"/>
    </source>
</evidence>
<dbReference type="InterPro" id="IPR000873">
    <property type="entry name" value="AMP-dep_synth/lig_dom"/>
</dbReference>
<dbReference type="InterPro" id="IPR020845">
    <property type="entry name" value="AMP-binding_CS"/>
</dbReference>
<evidence type="ECO:0000256" key="10">
    <source>
        <dbReference type="ARBA" id="ARBA00047454"/>
    </source>
</evidence>
<name>A0AAN7TAN5_9PEZI</name>
<dbReference type="PROSITE" id="PS51285">
    <property type="entry name" value="AGC_KINASE_CTER"/>
    <property type="match status" value="1"/>
</dbReference>
<evidence type="ECO:0000256" key="9">
    <source>
        <dbReference type="ARBA" id="ARBA00047292"/>
    </source>
</evidence>
<keyword evidence="8 11" id="KW-0067">ATP-binding</keyword>
<dbReference type="GO" id="GO:0005952">
    <property type="term" value="C:cAMP-dependent protein kinase complex"/>
    <property type="evidence" value="ECO:0007669"/>
    <property type="project" value="TreeGrafter"/>
</dbReference>
<evidence type="ECO:0000256" key="12">
    <source>
        <dbReference type="SAM" id="MobiDB-lite"/>
    </source>
</evidence>
<dbReference type="PROSITE" id="PS50011">
    <property type="entry name" value="PROTEIN_KINASE_DOM"/>
    <property type="match status" value="1"/>
</dbReference>
<dbReference type="EC" id="2.7.11.11" evidence="2"/>
<keyword evidence="3" id="KW-0723">Serine/threonine-protein kinase</keyword>
<dbReference type="InterPro" id="IPR025110">
    <property type="entry name" value="AMP-bd_C"/>
</dbReference>
<evidence type="ECO:0000259" key="14">
    <source>
        <dbReference type="PROSITE" id="PS51285"/>
    </source>
</evidence>
<protein>
    <recommendedName>
        <fullName evidence="2">cAMP-dependent protein kinase</fullName>
        <ecNumber evidence="2">2.7.11.11</ecNumber>
    </recommendedName>
</protein>
<evidence type="ECO:0000256" key="7">
    <source>
        <dbReference type="ARBA" id="ARBA00022777"/>
    </source>
</evidence>
<dbReference type="SUPFAM" id="SSF56112">
    <property type="entry name" value="Protein kinase-like (PK-like)"/>
    <property type="match status" value="1"/>
</dbReference>
<sequence>MAPAIMTKMLHRMSQSHGDKDYDGDRQQREQEKQQLANWEAQKEPLEVNEIMKDPQQKSVGHSSKYLRKEDFDLIKTLGTGTFARVWLAKIANRKPADDNKVFALKILRKTDVIRLKQVEHVRNERNVLAAVAGHPFITTLVASFQDADTLYMLLDYCPGGEVFSYLRRARRFNEPTSQFYAAEIVLILEFLHEKEGVAYRDLKPENILIDAQGHLKLVDFGFAKKIEGRETYTLCGTPEYLAPEVIRNTGHGTAVDWWAFGILIYEFLVGQPPFWDQNPMKIYEQIVEGKVRYPSAMSQDAQDIIGGLCTVDITKRLGNVKGGAETVKSHPWFKDINWDELYHRKMQGPIVPHLKSADDTRNFDEYDAEPVHRDAYTKEMQDNVISRHQQTTLTYDELDCKSNALARGLQGIGVKKGDRVSVSLGNNIEFGIATYALFKLGAILNPLNPSFNVQQVISAAKHLGTSHLIIGTETNLSRKPPRSNVQLLEHIAPNIRGGKLESEAVPSLQQIVLVDNSSGRVDAKKLKATISFEDVLDGSGQGLPEQGLHKDDVINIQFTSGTTSSPKAACLSHRSILNNGMQIGDRMVLTHEDVVCCPPPLFHCFGCILGYMATATHGSAIVFPSEAFDPLASLKAVQEYKATALYGVATMFLAELELLANGTVPYEGFQYLRTGIAAGSSVPAELMRKLRKVLNLHELTITYGMTETSPASCMTRTDDPIQKRIETVGRLMPHVEAKVVDVQDRSKILGINERGELAVSGYLLMKEYWGDPVRTAEAMIPDDQDPKKMWMLTGDEASMDEEGYVSITGRIKDLVIRGGENIHPLEVENCLLAHEAVREASVVGLPDEKYGEVVAAFVVKHKGAELDADVVRVWVRQELSGHLVPKYVFWVDDYPKTASGKIQKFKLRELGIQLLRDGQGMN</sequence>
<gene>
    <name evidence="15" type="ORF">LTR62_007490</name>
</gene>
<keyword evidence="5" id="KW-0808">Transferase</keyword>
<dbReference type="InterPro" id="IPR017441">
    <property type="entry name" value="Protein_kinase_ATP_BS"/>
</dbReference>
<dbReference type="SMART" id="SM00133">
    <property type="entry name" value="S_TK_X"/>
    <property type="match status" value="1"/>
</dbReference>
<proteinExistence type="inferred from homology"/>
<evidence type="ECO:0000313" key="15">
    <source>
        <dbReference type="EMBL" id="KAK5109128.1"/>
    </source>
</evidence>
<feature type="compositionally biased region" description="Basic and acidic residues" evidence="12">
    <location>
        <begin position="17"/>
        <end position="33"/>
    </location>
</feature>
<dbReference type="EMBL" id="JAVRRL010000070">
    <property type="protein sequence ID" value="KAK5109128.1"/>
    <property type="molecule type" value="Genomic_DNA"/>
</dbReference>
<dbReference type="PROSITE" id="PS00455">
    <property type="entry name" value="AMP_BINDING"/>
    <property type="match status" value="1"/>
</dbReference>
<dbReference type="InterPro" id="IPR000719">
    <property type="entry name" value="Prot_kinase_dom"/>
</dbReference>
<dbReference type="CDD" id="cd05580">
    <property type="entry name" value="STKc_PKA_like"/>
    <property type="match status" value="1"/>
</dbReference>
<feature type="domain" description="Protein kinase" evidence="13">
    <location>
        <begin position="72"/>
        <end position="334"/>
    </location>
</feature>
<dbReference type="Gene3D" id="1.10.510.10">
    <property type="entry name" value="Transferase(Phosphotransferase) domain 1"/>
    <property type="match status" value="1"/>
</dbReference>
<dbReference type="SMART" id="SM00220">
    <property type="entry name" value="S_TKc"/>
    <property type="match status" value="1"/>
</dbReference>
<evidence type="ECO:0000256" key="11">
    <source>
        <dbReference type="PROSITE-ProRule" id="PRU10141"/>
    </source>
</evidence>
<dbReference type="Pfam" id="PF13193">
    <property type="entry name" value="AMP-binding_C"/>
    <property type="match status" value="1"/>
</dbReference>
<keyword evidence="7" id="KW-0418">Kinase</keyword>
<evidence type="ECO:0000256" key="5">
    <source>
        <dbReference type="ARBA" id="ARBA00022679"/>
    </source>
</evidence>
<feature type="compositionally biased region" description="Basic and acidic residues" evidence="12">
    <location>
        <begin position="41"/>
        <end position="56"/>
    </location>
</feature>
<comment type="catalytic activity">
    <reaction evidence="10">
        <text>L-seryl-[protein] + ATP = O-phospho-L-seryl-[protein] + ADP + H(+)</text>
        <dbReference type="Rhea" id="RHEA:17989"/>
        <dbReference type="Rhea" id="RHEA-COMP:9863"/>
        <dbReference type="Rhea" id="RHEA-COMP:11604"/>
        <dbReference type="ChEBI" id="CHEBI:15378"/>
        <dbReference type="ChEBI" id="CHEBI:29999"/>
        <dbReference type="ChEBI" id="CHEBI:30616"/>
        <dbReference type="ChEBI" id="CHEBI:83421"/>
        <dbReference type="ChEBI" id="CHEBI:456216"/>
        <dbReference type="EC" id="2.7.11.11"/>
    </reaction>
</comment>
<dbReference type="InterPro" id="IPR008271">
    <property type="entry name" value="Ser/Thr_kinase_AS"/>
</dbReference>
<keyword evidence="4" id="KW-0436">Ligase</keyword>
<dbReference type="GO" id="GO:0005829">
    <property type="term" value="C:cytosol"/>
    <property type="evidence" value="ECO:0007669"/>
    <property type="project" value="TreeGrafter"/>
</dbReference>
<reference evidence="15" key="1">
    <citation type="submission" date="2023-08" db="EMBL/GenBank/DDBJ databases">
        <title>Black Yeasts Isolated from many extreme environments.</title>
        <authorList>
            <person name="Coleine C."/>
            <person name="Stajich J.E."/>
            <person name="Selbmann L."/>
        </authorList>
    </citation>
    <scope>NUCLEOTIDE SEQUENCE</scope>
    <source>
        <strain evidence="15">CCFEE 5401</strain>
    </source>
</reference>
<dbReference type="InterPro" id="IPR011009">
    <property type="entry name" value="Kinase-like_dom_sf"/>
</dbReference>
<accession>A0AAN7TAN5</accession>
<dbReference type="FunFam" id="3.30.200.20:FF:000822">
    <property type="entry name" value="cAMP-dependent protein kinase catalytic subunit, putative"/>
    <property type="match status" value="1"/>
</dbReference>
<keyword evidence="6 11" id="KW-0547">Nucleotide-binding</keyword>
<evidence type="ECO:0000256" key="4">
    <source>
        <dbReference type="ARBA" id="ARBA00022598"/>
    </source>
</evidence>
<dbReference type="PROSITE" id="PS00108">
    <property type="entry name" value="PROTEIN_KINASE_ST"/>
    <property type="match status" value="1"/>
</dbReference>
<dbReference type="InterPro" id="IPR042099">
    <property type="entry name" value="ANL_N_sf"/>
</dbReference>
<feature type="binding site" evidence="11">
    <location>
        <position position="106"/>
    </location>
    <ligand>
        <name>ATP</name>
        <dbReference type="ChEBI" id="CHEBI:30616"/>
    </ligand>
</feature>
<organism evidence="15 16">
    <name type="scientific">Meristemomyces frigidus</name>
    <dbReference type="NCBI Taxonomy" id="1508187"/>
    <lineage>
        <taxon>Eukaryota</taxon>
        <taxon>Fungi</taxon>
        <taxon>Dikarya</taxon>
        <taxon>Ascomycota</taxon>
        <taxon>Pezizomycotina</taxon>
        <taxon>Dothideomycetes</taxon>
        <taxon>Dothideomycetidae</taxon>
        <taxon>Mycosphaerellales</taxon>
        <taxon>Teratosphaeriaceae</taxon>
        <taxon>Meristemomyces</taxon>
    </lineage>
</organism>
<evidence type="ECO:0000313" key="16">
    <source>
        <dbReference type="Proteomes" id="UP001310890"/>
    </source>
</evidence>
<evidence type="ECO:0000256" key="1">
    <source>
        <dbReference type="ARBA" id="ARBA00006432"/>
    </source>
</evidence>
<feature type="domain" description="AGC-kinase C-terminal" evidence="14">
    <location>
        <begin position="335"/>
        <end position="389"/>
    </location>
</feature>
<dbReference type="Gene3D" id="3.30.300.30">
    <property type="match status" value="1"/>
</dbReference>
<dbReference type="InterPro" id="IPR045851">
    <property type="entry name" value="AMP-bd_C_sf"/>
</dbReference>
<dbReference type="SUPFAM" id="SSF56801">
    <property type="entry name" value="Acetyl-CoA synthetase-like"/>
    <property type="match status" value="1"/>
</dbReference>
<dbReference type="GO" id="GO:0004691">
    <property type="term" value="F:cAMP-dependent protein kinase activity"/>
    <property type="evidence" value="ECO:0007669"/>
    <property type="project" value="UniProtKB-EC"/>
</dbReference>
<dbReference type="FunFam" id="3.30.300.30:FF:000008">
    <property type="entry name" value="2,3-dihydroxybenzoate-AMP ligase"/>
    <property type="match status" value="1"/>
</dbReference>
<evidence type="ECO:0000256" key="3">
    <source>
        <dbReference type="ARBA" id="ARBA00022527"/>
    </source>
</evidence>
<evidence type="ECO:0000256" key="2">
    <source>
        <dbReference type="ARBA" id="ARBA00012444"/>
    </source>
</evidence>
<dbReference type="GO" id="GO:0005524">
    <property type="term" value="F:ATP binding"/>
    <property type="evidence" value="ECO:0007669"/>
    <property type="project" value="UniProtKB-UniRule"/>
</dbReference>
<comment type="similarity">
    <text evidence="1">Belongs to the ATP-dependent AMP-binding enzyme family.</text>
</comment>